<reference evidence="3 4" key="1">
    <citation type="submission" date="2020-11" db="EMBL/GenBank/DDBJ databases">
        <title>Complete and Circularized Genome Assembly of a human isolate of Vibrio navarrensis biotype pommerensis with MiSeq and MinION Sequence Data.</title>
        <authorList>
            <person name="Schwartz K."/>
            <person name="Borowiak M."/>
            <person name="Deneke C."/>
            <person name="Balau V."/>
            <person name="Metelmann C."/>
            <person name="Strauch E."/>
        </authorList>
    </citation>
    <scope>NUCLEOTIDE SEQUENCE [LARGE SCALE GENOMIC DNA]</scope>
    <source>
        <strain evidence="3 4">20-VB00237</strain>
    </source>
</reference>
<dbReference type="AlphaFoldDB" id="A0AAJ4LTW8"/>
<keyword evidence="2" id="KW-0812">Transmembrane</keyword>
<keyword evidence="2" id="KW-0472">Membrane</keyword>
<evidence type="ECO:0000313" key="3">
    <source>
        <dbReference type="EMBL" id="QPL53198.1"/>
    </source>
</evidence>
<gene>
    <name evidence="3" type="ORF">I3X05_14660</name>
</gene>
<name>A0AAJ4LTW8_9VIBR</name>
<evidence type="ECO:0000256" key="2">
    <source>
        <dbReference type="SAM" id="Phobius"/>
    </source>
</evidence>
<organism evidence="3 4">
    <name type="scientific">Vibrio navarrensis</name>
    <dbReference type="NCBI Taxonomy" id="29495"/>
    <lineage>
        <taxon>Bacteria</taxon>
        <taxon>Pseudomonadati</taxon>
        <taxon>Pseudomonadota</taxon>
        <taxon>Gammaproteobacteria</taxon>
        <taxon>Vibrionales</taxon>
        <taxon>Vibrionaceae</taxon>
        <taxon>Vibrio</taxon>
    </lineage>
</organism>
<evidence type="ECO:0000313" key="4">
    <source>
        <dbReference type="Proteomes" id="UP000594435"/>
    </source>
</evidence>
<proteinExistence type="predicted"/>
<dbReference type="EMBL" id="CP065217">
    <property type="protein sequence ID" value="QPL53198.1"/>
    <property type="molecule type" value="Genomic_DNA"/>
</dbReference>
<protein>
    <submittedName>
        <fullName evidence="3">Uncharacterized protein</fullName>
    </submittedName>
</protein>
<accession>A0AAJ4LTW8</accession>
<sequence>MEEQIKTQLPNINLTGKIGEESAVSILGFENIRSTTKAKIFYLGIGGVLFILTILIFCMGKKIPDIGNTSSLNVPEKIESKINDVTPNLAKDEGQTSSTIPLEQSKKPSD</sequence>
<feature type="region of interest" description="Disordered" evidence="1">
    <location>
        <begin position="83"/>
        <end position="110"/>
    </location>
</feature>
<keyword evidence="2" id="KW-1133">Transmembrane helix</keyword>
<evidence type="ECO:0000256" key="1">
    <source>
        <dbReference type="SAM" id="MobiDB-lite"/>
    </source>
</evidence>
<dbReference type="Proteomes" id="UP000594435">
    <property type="component" value="Chromosome 1"/>
</dbReference>
<feature type="transmembrane region" description="Helical" evidence="2">
    <location>
        <begin position="40"/>
        <end position="60"/>
    </location>
</feature>
<dbReference type="RefSeq" id="WP_337970817.1">
    <property type="nucleotide sequence ID" value="NZ_CP065217.1"/>
</dbReference>